<dbReference type="OrthoDB" id="5876800at2759"/>
<dbReference type="SUPFAM" id="SSF51197">
    <property type="entry name" value="Clavaminate synthase-like"/>
    <property type="match status" value="1"/>
</dbReference>
<evidence type="ECO:0000256" key="1">
    <source>
        <dbReference type="ARBA" id="ARBA00022723"/>
    </source>
</evidence>
<dbReference type="EMBL" id="GL379795">
    <property type="protein sequence ID" value="EGT59558.1"/>
    <property type="molecule type" value="Genomic_DNA"/>
</dbReference>
<keyword evidence="5" id="KW-0804">Transcription</keyword>
<evidence type="ECO:0000256" key="3">
    <source>
        <dbReference type="ARBA" id="ARBA00023004"/>
    </source>
</evidence>
<organism evidence="9">
    <name type="scientific">Caenorhabditis brenneri</name>
    <name type="common">Nematode worm</name>
    <dbReference type="NCBI Taxonomy" id="135651"/>
    <lineage>
        <taxon>Eukaryota</taxon>
        <taxon>Metazoa</taxon>
        <taxon>Ecdysozoa</taxon>
        <taxon>Nematoda</taxon>
        <taxon>Chromadorea</taxon>
        <taxon>Rhabditida</taxon>
        <taxon>Rhabditina</taxon>
        <taxon>Rhabditomorpha</taxon>
        <taxon>Rhabditoidea</taxon>
        <taxon>Rhabditidae</taxon>
        <taxon>Peloderinae</taxon>
        <taxon>Caenorhabditis</taxon>
    </lineage>
</organism>
<keyword evidence="3" id="KW-0408">Iron</keyword>
<evidence type="ECO:0000256" key="2">
    <source>
        <dbReference type="ARBA" id="ARBA00023002"/>
    </source>
</evidence>
<feature type="compositionally biased region" description="Basic and acidic residues" evidence="6">
    <location>
        <begin position="745"/>
        <end position="785"/>
    </location>
</feature>
<sequence>MRAVKNELDRKMDNLLDRLSEGNGYLARLKKDVESLDPPLNFVKESADLLAAWIPLIETGAKQMKIKSMTARSTTALASDCKLLLNDIKLVNDSHETIAKEISKLSVGDFPKYLPVTLDSTKRTISKIHETAVQILELLEGKPIDNENKLFKFSTELEEKEQLEKKKARDAQRAVVQKEMNNDKQLKKETTMVETSILKASKIYGWEQDYEKLILLLSKYEPRSPEFIELLAQVQSNLCSTICKNVIEIETEQDYNQLTDDILRNNGCIIRGLLDKVGLKVPDVTFENLGSFDGDKKHKFIDSMNGTPIEKTFKYFLEQIRRRNEGEPHIILNLLSHEITGSGHDFKLPRLLLQKSVICQIESSTNLSIEDLELKNSFLETITHMTRYLIVSMKHAFTDMHVDPAGSSVYYHVIKGKKVVWMAPPTEENLSLYERFEKEKKDNVLWNVAKCLHEFQRVEIREGNTLLIPPAWPHFVYTPTDTIVVGGNYLKLKDVDLHFKVVQIEKATNAPKKETFPFFWETLYAYTRLVFIPKLEKAKTNATLTEEDRRTARLLHSELSQVEHLENNYNEKQPKVWFDREIRDQTVESLKDFIIPKTKLVDEISENLDQMLVRLKSGETLAVRLDQDLEGLKSCSNTNLLNEDGKVIRNSGSMLARLTMDLKDDFLRDKTNPHTVRSEELVEELYQVIKVLGRVANDVSKFIPGTYPKSVNTNLSFLENIFEGVLKVAFSTQAALKKLGDIEKREQQHKEDRLKEDSGMDNKRRRPDLLEKLVHLPETKTDDAFAVKAKRNANQPNKRQMQQEENEDGPSTSNKRACRSIIERDTGSPEL</sequence>
<dbReference type="SMART" id="SM00558">
    <property type="entry name" value="JmjC"/>
    <property type="match status" value="1"/>
</dbReference>
<dbReference type="InterPro" id="IPR050690">
    <property type="entry name" value="JHDM1_Histone_Demethylase"/>
</dbReference>
<keyword evidence="2" id="KW-0560">Oxidoreductase</keyword>
<dbReference type="PROSITE" id="PS51184">
    <property type="entry name" value="JMJC"/>
    <property type="match status" value="1"/>
</dbReference>
<keyword evidence="9" id="KW-1185">Reference proteome</keyword>
<reference evidence="9" key="1">
    <citation type="submission" date="2011-07" db="EMBL/GenBank/DDBJ databases">
        <authorList>
            <consortium name="Caenorhabditis brenneri Sequencing and Analysis Consortium"/>
            <person name="Wilson R.K."/>
        </authorList>
    </citation>
    <scope>NUCLEOTIDE SEQUENCE [LARGE SCALE GENOMIC DNA]</scope>
    <source>
        <strain evidence="9">PB2801</strain>
    </source>
</reference>
<dbReference type="GO" id="GO:0046872">
    <property type="term" value="F:metal ion binding"/>
    <property type="evidence" value="ECO:0007669"/>
    <property type="project" value="UniProtKB-KW"/>
</dbReference>
<evidence type="ECO:0000313" key="8">
    <source>
        <dbReference type="EMBL" id="EGT59558.1"/>
    </source>
</evidence>
<evidence type="ECO:0000259" key="7">
    <source>
        <dbReference type="PROSITE" id="PS51184"/>
    </source>
</evidence>
<dbReference type="AlphaFoldDB" id="G0MHV2"/>
<name>G0MHV2_CAEBE</name>
<evidence type="ECO:0000256" key="5">
    <source>
        <dbReference type="ARBA" id="ARBA00023163"/>
    </source>
</evidence>
<evidence type="ECO:0000256" key="6">
    <source>
        <dbReference type="SAM" id="MobiDB-lite"/>
    </source>
</evidence>
<dbReference type="InterPro" id="IPR003347">
    <property type="entry name" value="JmjC_dom"/>
</dbReference>
<dbReference type="GO" id="GO:0016491">
    <property type="term" value="F:oxidoreductase activity"/>
    <property type="evidence" value="ECO:0007669"/>
    <property type="project" value="UniProtKB-KW"/>
</dbReference>
<gene>
    <name evidence="8" type="ORF">CAEBREN_23270</name>
</gene>
<accession>G0MHV2</accession>
<dbReference type="PANTHER" id="PTHR23123">
    <property type="entry name" value="PHD/F-BOX CONTAINING PROTEIN"/>
    <property type="match status" value="1"/>
</dbReference>
<dbReference type="InParanoid" id="G0MHV2"/>
<proteinExistence type="predicted"/>
<dbReference type="Gene3D" id="2.60.120.650">
    <property type="entry name" value="Cupin"/>
    <property type="match status" value="1"/>
</dbReference>
<protein>
    <recommendedName>
        <fullName evidence="7">JmjC domain-containing protein</fullName>
    </recommendedName>
</protein>
<feature type="compositionally biased region" description="Basic and acidic residues" evidence="6">
    <location>
        <begin position="821"/>
        <end position="831"/>
    </location>
</feature>
<dbReference type="STRING" id="135651.G0MHV2"/>
<feature type="region of interest" description="Disordered" evidence="6">
    <location>
        <begin position="745"/>
        <end position="831"/>
    </location>
</feature>
<dbReference type="Proteomes" id="UP000008068">
    <property type="component" value="Unassembled WGS sequence"/>
</dbReference>
<dbReference type="eggNOG" id="KOG1633">
    <property type="taxonomic scope" value="Eukaryota"/>
</dbReference>
<dbReference type="HOGENOM" id="CLU_341382_0_0_1"/>
<keyword evidence="4" id="KW-0805">Transcription regulation</keyword>
<evidence type="ECO:0000313" key="9">
    <source>
        <dbReference type="Proteomes" id="UP000008068"/>
    </source>
</evidence>
<evidence type="ECO:0000256" key="4">
    <source>
        <dbReference type="ARBA" id="ARBA00023015"/>
    </source>
</evidence>
<feature type="domain" description="JmjC" evidence="7">
    <location>
        <begin position="337"/>
        <end position="506"/>
    </location>
</feature>
<dbReference type="Pfam" id="PF02373">
    <property type="entry name" value="JmjC"/>
    <property type="match status" value="1"/>
</dbReference>
<keyword evidence="1" id="KW-0479">Metal-binding</keyword>